<proteinExistence type="predicted"/>
<protein>
    <recommendedName>
        <fullName evidence="3">Reverse transcriptase domain-containing protein</fullName>
    </recommendedName>
</protein>
<evidence type="ECO:0000313" key="1">
    <source>
        <dbReference type="EMBL" id="GJS68399.1"/>
    </source>
</evidence>
<sequence length="258" mass="29074">MLKRRRQGISEVEYWNCYALQEDAQDGETVGLLEEEASASREGMGALNRMQVKMAVLRDDWRRAELLAHQEQQRRARQPGPEARILDHQDATGMLGCFDLCGRGQIDLVLMAYSRLGSIKKKMTDKYCPQGEIKKLEIELWNLKVKGNDVLTYTERFQELTLICTKFVANETEKIDKNQNATCSPHKSLQNTFLPKGAKAEATTLAELLTIAGSSLVMIIVLDLPKQILRAQDRSPDTGEPCEIDGGGMIERKYQGKV</sequence>
<reference evidence="1" key="1">
    <citation type="journal article" date="2022" name="Int. J. Mol. Sci.">
        <title>Draft Genome of Tanacetum Coccineum: Genomic Comparison of Closely Related Tanacetum-Family Plants.</title>
        <authorList>
            <person name="Yamashiro T."/>
            <person name="Shiraishi A."/>
            <person name="Nakayama K."/>
            <person name="Satake H."/>
        </authorList>
    </citation>
    <scope>NUCLEOTIDE SEQUENCE</scope>
</reference>
<evidence type="ECO:0000313" key="2">
    <source>
        <dbReference type="Proteomes" id="UP001151760"/>
    </source>
</evidence>
<comment type="caution">
    <text evidence="1">The sequence shown here is derived from an EMBL/GenBank/DDBJ whole genome shotgun (WGS) entry which is preliminary data.</text>
</comment>
<reference evidence="1" key="2">
    <citation type="submission" date="2022-01" db="EMBL/GenBank/DDBJ databases">
        <authorList>
            <person name="Yamashiro T."/>
            <person name="Shiraishi A."/>
            <person name="Satake H."/>
            <person name="Nakayama K."/>
        </authorList>
    </citation>
    <scope>NUCLEOTIDE SEQUENCE</scope>
</reference>
<dbReference type="EMBL" id="BQNB010009787">
    <property type="protein sequence ID" value="GJS68399.1"/>
    <property type="molecule type" value="Genomic_DNA"/>
</dbReference>
<keyword evidence="2" id="KW-1185">Reference proteome</keyword>
<dbReference type="Proteomes" id="UP001151760">
    <property type="component" value="Unassembled WGS sequence"/>
</dbReference>
<gene>
    <name evidence="1" type="ORF">Tco_0682964</name>
</gene>
<evidence type="ECO:0008006" key="3">
    <source>
        <dbReference type="Google" id="ProtNLM"/>
    </source>
</evidence>
<accession>A0ABQ4XSW5</accession>
<name>A0ABQ4XSW5_9ASTR</name>
<organism evidence="1 2">
    <name type="scientific">Tanacetum coccineum</name>
    <dbReference type="NCBI Taxonomy" id="301880"/>
    <lineage>
        <taxon>Eukaryota</taxon>
        <taxon>Viridiplantae</taxon>
        <taxon>Streptophyta</taxon>
        <taxon>Embryophyta</taxon>
        <taxon>Tracheophyta</taxon>
        <taxon>Spermatophyta</taxon>
        <taxon>Magnoliopsida</taxon>
        <taxon>eudicotyledons</taxon>
        <taxon>Gunneridae</taxon>
        <taxon>Pentapetalae</taxon>
        <taxon>asterids</taxon>
        <taxon>campanulids</taxon>
        <taxon>Asterales</taxon>
        <taxon>Asteraceae</taxon>
        <taxon>Asteroideae</taxon>
        <taxon>Anthemideae</taxon>
        <taxon>Anthemidinae</taxon>
        <taxon>Tanacetum</taxon>
    </lineage>
</organism>